<proteinExistence type="predicted"/>
<evidence type="ECO:0000313" key="3">
    <source>
        <dbReference type="Proteomes" id="UP000280317"/>
    </source>
</evidence>
<feature type="region of interest" description="Disordered" evidence="1">
    <location>
        <begin position="1"/>
        <end position="38"/>
    </location>
</feature>
<dbReference type="KEGG" id="vg:77932174"/>
<sequence>MADGENTTTETEASGENTETTETQGTETEAAETISSEEAARIRAALAKANKEAEAARRKLKEADDAKLSEIDKAKRDAADATKELERIQRDNLLKTVALAEGVPAKWVNRLVGDTEEELRADARSILADLNKPKKPEPDASQGARQTAKVSGWDAGKSEAQKRFGK</sequence>
<dbReference type="RefSeq" id="YP_010656292.1">
    <property type="nucleotide sequence ID" value="NC_070837.1"/>
</dbReference>
<feature type="compositionally biased region" description="Basic and acidic residues" evidence="1">
    <location>
        <begin position="156"/>
        <end position="166"/>
    </location>
</feature>
<gene>
    <name evidence="2" type="primary">6</name>
    <name evidence="2" type="ORF">PBI_FAJA_6</name>
</gene>
<dbReference type="GeneID" id="77932174"/>
<reference evidence="2 3" key="1">
    <citation type="submission" date="2018-09" db="EMBL/GenBank/DDBJ databases">
        <authorList>
            <person name="Ulbrich M.C."/>
            <person name="Stoner T.H."/>
            <person name="Garlena R.A."/>
            <person name="Russell D.A."/>
            <person name="Pope W.H."/>
            <person name="Jacobs-Sera D."/>
            <person name="Hatfull G.F."/>
        </authorList>
    </citation>
    <scope>NUCLEOTIDE SEQUENCE [LARGE SCALE GENOMIC DNA]</scope>
</reference>
<feature type="region of interest" description="Disordered" evidence="1">
    <location>
        <begin position="127"/>
        <end position="166"/>
    </location>
</feature>
<name>A0A3G2KFZ1_9CAUD</name>
<dbReference type="EMBL" id="MH834612">
    <property type="protein sequence ID" value="AYN57861.1"/>
    <property type="molecule type" value="Genomic_DNA"/>
</dbReference>
<organism evidence="2 3">
    <name type="scientific">Arthrobacter phage Faja</name>
    <dbReference type="NCBI Taxonomy" id="2419957"/>
    <lineage>
        <taxon>Viruses</taxon>
        <taxon>Duplodnaviria</taxon>
        <taxon>Heunggongvirae</taxon>
        <taxon>Uroviricota</taxon>
        <taxon>Caudoviricetes</taxon>
        <taxon>Fajavirus</taxon>
        <taxon>Fajavirus faja</taxon>
    </lineage>
</organism>
<accession>A0A3G2KFZ1</accession>
<feature type="region of interest" description="Disordered" evidence="1">
    <location>
        <begin position="58"/>
        <end position="83"/>
    </location>
</feature>
<keyword evidence="3" id="KW-1185">Reference proteome</keyword>
<evidence type="ECO:0000256" key="1">
    <source>
        <dbReference type="SAM" id="MobiDB-lite"/>
    </source>
</evidence>
<evidence type="ECO:0000313" key="2">
    <source>
        <dbReference type="EMBL" id="AYN57861.1"/>
    </source>
</evidence>
<protein>
    <submittedName>
        <fullName evidence="2">Scaffolding protein</fullName>
    </submittedName>
</protein>
<feature type="compositionally biased region" description="Low complexity" evidence="1">
    <location>
        <begin position="15"/>
        <end position="38"/>
    </location>
</feature>
<feature type="compositionally biased region" description="Polar residues" evidence="1">
    <location>
        <begin position="1"/>
        <end position="14"/>
    </location>
</feature>
<dbReference type="Proteomes" id="UP000280317">
    <property type="component" value="Segment"/>
</dbReference>